<feature type="compositionally biased region" description="Pro residues" evidence="11">
    <location>
        <begin position="68"/>
        <end position="95"/>
    </location>
</feature>
<evidence type="ECO:0000313" key="14">
    <source>
        <dbReference type="Proteomes" id="UP001068379"/>
    </source>
</evidence>
<keyword evidence="3 10" id="KW-0813">Transport</keyword>
<sequence length="273" mass="29326">MSSGFSPRLVPLKIVAACATLGLHAAVLAMVLSAPVAEVSQGRPEALDVQFVELGPATEPQTMAGAEPRPPVETPPEPEPVVEPQPEPEPAVAPEPEPEPVVEKPEPESITEPPPPEPKPRPKPKPKPKPEPKPRPEPEPKPRPRPTTSAPQASAARTVTAGGARQASEARGEPVPVDPDRPRAIGQVDYLGKRPSPVYPRVSQRRGEQGRVVLRVLISPLGRVADVTVRTSSGHVRLDEAAVEAMRHARFRPYTENGIAYKALVDIPFDFVL</sequence>
<comment type="similarity">
    <text evidence="2 10">Belongs to the TonB family.</text>
</comment>
<proteinExistence type="inferred from homology"/>
<name>A0ABT4M4B7_9BURK</name>
<organism evidence="13 14">
    <name type="scientific">Castellaniella denitrificans</name>
    <dbReference type="NCBI Taxonomy" id="56119"/>
    <lineage>
        <taxon>Bacteria</taxon>
        <taxon>Pseudomonadati</taxon>
        <taxon>Pseudomonadota</taxon>
        <taxon>Betaproteobacteria</taxon>
        <taxon>Burkholderiales</taxon>
        <taxon>Alcaligenaceae</taxon>
        <taxon>Castellaniella</taxon>
    </lineage>
</organism>
<dbReference type="NCBIfam" id="TIGR01352">
    <property type="entry name" value="tonB_Cterm"/>
    <property type="match status" value="1"/>
</dbReference>
<comment type="caution">
    <text evidence="13">The sequence shown here is derived from an EMBL/GenBank/DDBJ whole genome shotgun (WGS) entry which is preliminary data.</text>
</comment>
<dbReference type="Gene3D" id="3.30.1150.10">
    <property type="match status" value="1"/>
</dbReference>
<evidence type="ECO:0000256" key="1">
    <source>
        <dbReference type="ARBA" id="ARBA00004383"/>
    </source>
</evidence>
<evidence type="ECO:0000259" key="12">
    <source>
        <dbReference type="PROSITE" id="PS52015"/>
    </source>
</evidence>
<evidence type="ECO:0000256" key="6">
    <source>
        <dbReference type="ARBA" id="ARBA00022692"/>
    </source>
</evidence>
<keyword evidence="7 10" id="KW-0653">Protein transport</keyword>
<evidence type="ECO:0000256" key="4">
    <source>
        <dbReference type="ARBA" id="ARBA00022475"/>
    </source>
</evidence>
<reference evidence="13" key="1">
    <citation type="submission" date="2022-12" db="EMBL/GenBank/DDBJ databases">
        <title>Bacterial isolates from different developmental stages of Nematostella vectensis.</title>
        <authorList>
            <person name="Fraune S."/>
        </authorList>
    </citation>
    <scope>NUCLEOTIDE SEQUENCE</scope>
    <source>
        <strain evidence="13">G21619-S1</strain>
    </source>
</reference>
<keyword evidence="10" id="KW-0735">Signal-anchor</keyword>
<dbReference type="PANTHER" id="PTHR33446:SF2">
    <property type="entry name" value="PROTEIN TONB"/>
    <property type="match status" value="1"/>
</dbReference>
<gene>
    <name evidence="13" type="ORF">O4H32_09240</name>
</gene>
<evidence type="ECO:0000256" key="8">
    <source>
        <dbReference type="ARBA" id="ARBA00022989"/>
    </source>
</evidence>
<keyword evidence="9" id="KW-0472">Membrane</keyword>
<feature type="domain" description="TonB C-terminal" evidence="12">
    <location>
        <begin position="184"/>
        <end position="273"/>
    </location>
</feature>
<keyword evidence="5 10" id="KW-0997">Cell inner membrane</keyword>
<evidence type="ECO:0000256" key="10">
    <source>
        <dbReference type="RuleBase" id="RU362123"/>
    </source>
</evidence>
<dbReference type="InterPro" id="IPR003538">
    <property type="entry name" value="TonB"/>
</dbReference>
<dbReference type="SUPFAM" id="SSF74653">
    <property type="entry name" value="TolA/TonB C-terminal domain"/>
    <property type="match status" value="1"/>
</dbReference>
<protein>
    <recommendedName>
        <fullName evidence="10">Protein TonB</fullName>
    </recommendedName>
</protein>
<dbReference type="InterPro" id="IPR051045">
    <property type="entry name" value="TonB-dependent_transducer"/>
</dbReference>
<keyword evidence="8" id="KW-1133">Transmembrane helix</keyword>
<evidence type="ECO:0000256" key="5">
    <source>
        <dbReference type="ARBA" id="ARBA00022519"/>
    </source>
</evidence>
<dbReference type="EMBL" id="JAPWHE010000005">
    <property type="protein sequence ID" value="MCZ4330130.1"/>
    <property type="molecule type" value="Genomic_DNA"/>
</dbReference>
<keyword evidence="6" id="KW-0812">Transmembrane</keyword>
<evidence type="ECO:0000256" key="3">
    <source>
        <dbReference type="ARBA" id="ARBA00022448"/>
    </source>
</evidence>
<dbReference type="RefSeq" id="WP_269358482.1">
    <property type="nucleotide sequence ID" value="NZ_JAPWHE010000005.1"/>
</dbReference>
<evidence type="ECO:0000256" key="7">
    <source>
        <dbReference type="ARBA" id="ARBA00022927"/>
    </source>
</evidence>
<comment type="function">
    <text evidence="10">Interacts with outer membrane receptor proteins that carry out high-affinity binding and energy dependent uptake into the periplasmic space of specific substrates. It could act to transduce energy from the cytoplasmic membrane to specific energy-requiring processes in the outer membrane, resulting in the release into the periplasm of ligands bound by these outer membrane proteins.</text>
</comment>
<evidence type="ECO:0000256" key="9">
    <source>
        <dbReference type="ARBA" id="ARBA00023136"/>
    </source>
</evidence>
<evidence type="ECO:0000313" key="13">
    <source>
        <dbReference type="EMBL" id="MCZ4330130.1"/>
    </source>
</evidence>
<dbReference type="PANTHER" id="PTHR33446">
    <property type="entry name" value="PROTEIN TONB-RELATED"/>
    <property type="match status" value="1"/>
</dbReference>
<feature type="compositionally biased region" description="Basic and acidic residues" evidence="11">
    <location>
        <begin position="128"/>
        <end position="142"/>
    </location>
</feature>
<dbReference type="PRINTS" id="PR01374">
    <property type="entry name" value="TONBPROTEIN"/>
</dbReference>
<dbReference type="InterPro" id="IPR037682">
    <property type="entry name" value="TonB_C"/>
</dbReference>
<feature type="compositionally biased region" description="Polar residues" evidence="11">
    <location>
        <begin position="147"/>
        <end position="157"/>
    </location>
</feature>
<dbReference type="PROSITE" id="PS52015">
    <property type="entry name" value="TONB_CTD"/>
    <property type="match status" value="1"/>
</dbReference>
<evidence type="ECO:0000256" key="2">
    <source>
        <dbReference type="ARBA" id="ARBA00006555"/>
    </source>
</evidence>
<dbReference type="Proteomes" id="UP001068379">
    <property type="component" value="Unassembled WGS sequence"/>
</dbReference>
<feature type="compositionally biased region" description="Basic and acidic residues" evidence="11">
    <location>
        <begin position="168"/>
        <end position="183"/>
    </location>
</feature>
<dbReference type="InterPro" id="IPR006260">
    <property type="entry name" value="TonB/TolA_C"/>
</dbReference>
<keyword evidence="14" id="KW-1185">Reference proteome</keyword>
<comment type="subcellular location">
    <subcellularLocation>
        <location evidence="1 10">Cell inner membrane</location>
        <topology evidence="1 10">Single-pass membrane protein</topology>
        <orientation evidence="1 10">Periplasmic side</orientation>
    </subcellularLocation>
</comment>
<keyword evidence="4 10" id="KW-1003">Cell membrane</keyword>
<dbReference type="Pfam" id="PF03544">
    <property type="entry name" value="TonB_C"/>
    <property type="match status" value="1"/>
</dbReference>
<accession>A0ABT4M4B7</accession>
<feature type="region of interest" description="Disordered" evidence="11">
    <location>
        <begin position="56"/>
        <end position="204"/>
    </location>
</feature>
<evidence type="ECO:0000256" key="11">
    <source>
        <dbReference type="SAM" id="MobiDB-lite"/>
    </source>
</evidence>